<accession>A0A918LRM0</accession>
<evidence type="ECO:0000313" key="2">
    <source>
        <dbReference type="Proteomes" id="UP000619486"/>
    </source>
</evidence>
<name>A0A918LRM0_9ACTN</name>
<protein>
    <submittedName>
        <fullName evidence="1">Uncharacterized protein</fullName>
    </submittedName>
</protein>
<dbReference type="EMBL" id="BMQQ01000016">
    <property type="protein sequence ID" value="GGT43324.1"/>
    <property type="molecule type" value="Genomic_DNA"/>
</dbReference>
<evidence type="ECO:0000313" key="1">
    <source>
        <dbReference type="EMBL" id="GGT43324.1"/>
    </source>
</evidence>
<organism evidence="1 2">
    <name type="scientific">Streptomyces purpureus</name>
    <dbReference type="NCBI Taxonomy" id="1951"/>
    <lineage>
        <taxon>Bacteria</taxon>
        <taxon>Bacillati</taxon>
        <taxon>Actinomycetota</taxon>
        <taxon>Actinomycetes</taxon>
        <taxon>Kitasatosporales</taxon>
        <taxon>Streptomycetaceae</taxon>
        <taxon>Streptomyces</taxon>
    </lineage>
</organism>
<reference evidence="1" key="1">
    <citation type="journal article" date="2014" name="Int. J. Syst. Evol. Microbiol.">
        <title>Complete genome sequence of Corynebacterium casei LMG S-19264T (=DSM 44701T), isolated from a smear-ripened cheese.</title>
        <authorList>
            <consortium name="US DOE Joint Genome Institute (JGI-PGF)"/>
            <person name="Walter F."/>
            <person name="Albersmeier A."/>
            <person name="Kalinowski J."/>
            <person name="Ruckert C."/>
        </authorList>
    </citation>
    <scope>NUCLEOTIDE SEQUENCE</scope>
    <source>
        <strain evidence="1">JCM 3172</strain>
    </source>
</reference>
<sequence>MPLLAGQRLKAGQLDRLRPRRYSAVGTSTVAGPLTNGDIPGCTITLTTETANAEYHIIGVFDIRATLGSAGTATGRAAIDGAMQSPLATFNAPDASGRNTVAQQWTGTIPTAGSHTIKLVATLTNSTQEAVGVNSSVVVIIQEVV</sequence>
<proteinExistence type="predicted"/>
<dbReference type="Proteomes" id="UP000619486">
    <property type="component" value="Unassembled WGS sequence"/>
</dbReference>
<dbReference type="RefSeq" id="WP_189203004.1">
    <property type="nucleotide sequence ID" value="NZ_BMQQ01000016.1"/>
</dbReference>
<keyword evidence="2" id="KW-1185">Reference proteome</keyword>
<comment type="caution">
    <text evidence="1">The sequence shown here is derived from an EMBL/GenBank/DDBJ whole genome shotgun (WGS) entry which is preliminary data.</text>
</comment>
<dbReference type="AlphaFoldDB" id="A0A918LRM0"/>
<gene>
    <name evidence="1" type="ORF">GCM10014713_41230</name>
</gene>
<reference evidence="1" key="2">
    <citation type="submission" date="2020-09" db="EMBL/GenBank/DDBJ databases">
        <authorList>
            <person name="Sun Q."/>
            <person name="Ohkuma M."/>
        </authorList>
    </citation>
    <scope>NUCLEOTIDE SEQUENCE</scope>
    <source>
        <strain evidence="1">JCM 3172</strain>
    </source>
</reference>